<keyword evidence="2" id="KW-1185">Reference proteome</keyword>
<accession>A0ABV2PGE8</accession>
<sequence length="37" mass="4191">MNSLPVENTLASGDGKLFVRFIVLFKCKKTEKYVSRA</sequence>
<dbReference type="Proteomes" id="UP001549363">
    <property type="component" value="Unassembled WGS sequence"/>
</dbReference>
<organism evidence="1 2">
    <name type="scientific">Lysinibacillus parviboronicapiens</name>
    <dbReference type="NCBI Taxonomy" id="436516"/>
    <lineage>
        <taxon>Bacteria</taxon>
        <taxon>Bacillati</taxon>
        <taxon>Bacillota</taxon>
        <taxon>Bacilli</taxon>
        <taxon>Bacillales</taxon>
        <taxon>Bacillaceae</taxon>
        <taxon>Lysinibacillus</taxon>
    </lineage>
</organism>
<gene>
    <name evidence="1" type="ORF">ABIA69_001027</name>
</gene>
<evidence type="ECO:0000313" key="2">
    <source>
        <dbReference type="Proteomes" id="UP001549363"/>
    </source>
</evidence>
<dbReference type="EMBL" id="JBEPSB010000003">
    <property type="protein sequence ID" value="MET4559884.1"/>
    <property type="molecule type" value="Genomic_DNA"/>
</dbReference>
<protein>
    <submittedName>
        <fullName evidence="1">Uncharacterized protein</fullName>
    </submittedName>
</protein>
<reference evidence="1 2" key="1">
    <citation type="submission" date="2024-06" db="EMBL/GenBank/DDBJ databases">
        <title>Sorghum-associated microbial communities from plants grown in Nebraska, USA.</title>
        <authorList>
            <person name="Schachtman D."/>
        </authorList>
    </citation>
    <scope>NUCLEOTIDE SEQUENCE [LARGE SCALE GENOMIC DNA]</scope>
    <source>
        <strain evidence="1 2">736</strain>
    </source>
</reference>
<evidence type="ECO:0000313" key="1">
    <source>
        <dbReference type="EMBL" id="MET4559884.1"/>
    </source>
</evidence>
<proteinExistence type="predicted"/>
<comment type="caution">
    <text evidence="1">The sequence shown here is derived from an EMBL/GenBank/DDBJ whole genome shotgun (WGS) entry which is preliminary data.</text>
</comment>
<name>A0ABV2PGE8_9BACI</name>